<dbReference type="GO" id="GO:0071978">
    <property type="term" value="P:bacterial-type flagellum-dependent swarming motility"/>
    <property type="evidence" value="ECO:0007669"/>
    <property type="project" value="InterPro"/>
</dbReference>
<dbReference type="GO" id="GO:0005886">
    <property type="term" value="C:plasma membrane"/>
    <property type="evidence" value="ECO:0007669"/>
    <property type="project" value="UniProtKB-SubCell"/>
</dbReference>
<evidence type="ECO:0000256" key="4">
    <source>
        <dbReference type="ARBA" id="ARBA00022475"/>
    </source>
</evidence>
<dbReference type="GO" id="GO:0006935">
    <property type="term" value="P:chemotaxis"/>
    <property type="evidence" value="ECO:0007669"/>
    <property type="project" value="UniProtKB-KW"/>
</dbReference>
<keyword evidence="11 12" id="KW-0472">Membrane</keyword>
<dbReference type="PANTHER" id="PTHR30433">
    <property type="entry name" value="CHEMOTAXIS PROTEIN MOTA"/>
    <property type="match status" value="1"/>
</dbReference>
<reference evidence="15 16" key="1">
    <citation type="submission" date="2017-03" db="EMBL/GenBank/DDBJ databases">
        <title>Draft Genome sequence of Marispirochaeta sp. strain JC444.</title>
        <authorList>
            <person name="Shivani Y."/>
            <person name="Subhash Y."/>
            <person name="Sasikala C."/>
            <person name="Ramana C."/>
        </authorList>
    </citation>
    <scope>NUCLEOTIDE SEQUENCE [LARGE SCALE GENOMIC DNA]</scope>
    <source>
        <strain evidence="15 16">JC444</strain>
    </source>
</reference>
<evidence type="ECO:0000259" key="13">
    <source>
        <dbReference type="Pfam" id="PF01618"/>
    </source>
</evidence>
<evidence type="ECO:0000256" key="10">
    <source>
        <dbReference type="ARBA" id="ARBA00023065"/>
    </source>
</evidence>
<evidence type="ECO:0000256" key="6">
    <source>
        <dbReference type="ARBA" id="ARBA00022692"/>
    </source>
</evidence>
<evidence type="ECO:0000256" key="7">
    <source>
        <dbReference type="ARBA" id="ARBA00022779"/>
    </source>
</evidence>
<evidence type="ECO:0000313" key="15">
    <source>
        <dbReference type="EMBL" id="ORC34269.1"/>
    </source>
</evidence>
<evidence type="ECO:0000256" key="9">
    <source>
        <dbReference type="ARBA" id="ARBA00022989"/>
    </source>
</evidence>
<dbReference type="Pfam" id="PF20560">
    <property type="entry name" value="MotA_N"/>
    <property type="match status" value="1"/>
</dbReference>
<evidence type="ECO:0000256" key="11">
    <source>
        <dbReference type="ARBA" id="ARBA00023136"/>
    </source>
</evidence>
<dbReference type="InterPro" id="IPR000540">
    <property type="entry name" value="Flag_MotA_CS"/>
</dbReference>
<evidence type="ECO:0000259" key="14">
    <source>
        <dbReference type="Pfam" id="PF20560"/>
    </source>
</evidence>
<feature type="transmembrane region" description="Helical" evidence="12">
    <location>
        <begin position="7"/>
        <end position="27"/>
    </location>
</feature>
<keyword evidence="6 12" id="KW-0812">Transmembrane</keyword>
<dbReference type="Proteomes" id="UP000192343">
    <property type="component" value="Unassembled WGS sequence"/>
</dbReference>
<dbReference type="PANTHER" id="PTHR30433:SF2">
    <property type="entry name" value="MOTILITY PROTEIN A"/>
    <property type="match status" value="1"/>
</dbReference>
<name>A0A1Y1RW17_9SPIO</name>
<comment type="subcellular location">
    <subcellularLocation>
        <location evidence="1">Cell membrane</location>
        <topology evidence="1">Multi-pass membrane protein</topology>
    </subcellularLocation>
</comment>
<feature type="transmembrane region" description="Helical" evidence="12">
    <location>
        <begin position="33"/>
        <end position="53"/>
    </location>
</feature>
<protein>
    <submittedName>
        <fullName evidence="15">Motility protein A</fullName>
    </submittedName>
</protein>
<feature type="domain" description="Motility protein A N-terminal" evidence="14">
    <location>
        <begin position="6"/>
        <end position="90"/>
    </location>
</feature>
<dbReference type="InterPro" id="IPR002898">
    <property type="entry name" value="MotA_ExbB_proton_chnl"/>
</dbReference>
<comment type="caution">
    <text evidence="15">The sequence shown here is derived from an EMBL/GenBank/DDBJ whole genome shotgun (WGS) entry which is preliminary data.</text>
</comment>
<gene>
    <name evidence="15" type="ORF">B4O97_13225</name>
</gene>
<feature type="transmembrane region" description="Helical" evidence="12">
    <location>
        <begin position="148"/>
        <end position="170"/>
    </location>
</feature>
<dbReference type="OrthoDB" id="9806929at2"/>
<accession>A0A1Y1RW17</accession>
<evidence type="ECO:0000256" key="1">
    <source>
        <dbReference type="ARBA" id="ARBA00004651"/>
    </source>
</evidence>
<keyword evidence="10" id="KW-0406">Ion transport</keyword>
<dbReference type="AlphaFoldDB" id="A0A1Y1RW17"/>
<keyword evidence="3" id="KW-0813">Transport</keyword>
<dbReference type="InterPro" id="IPR046786">
    <property type="entry name" value="MotA_N"/>
</dbReference>
<evidence type="ECO:0000256" key="2">
    <source>
        <dbReference type="ARBA" id="ARBA00008038"/>
    </source>
</evidence>
<dbReference type="PROSITE" id="PS01307">
    <property type="entry name" value="MOTA"/>
    <property type="match status" value="1"/>
</dbReference>
<evidence type="ECO:0000256" key="3">
    <source>
        <dbReference type="ARBA" id="ARBA00022448"/>
    </source>
</evidence>
<sequence>MDLGTIIGLILGFVMILMSIFTSGGSLTSYVDIPSIFMVIGGSFAALMVSSPLQRVLGMMRYLNHALNVPNWGEEAIISTLVNFSEKARREGLLALEDDLEEVEQEFMKKGIQLVVDGTDPEIIKNLLYNELNQIQERHQDGIMLFDFWGKVAPAFGMIGTLAGLIAMLANLNDADSIGSGMALALITTMYGAIFANLVLIPIKAKLEDRDKGETLVKEIMIEGILSIQSGDNPRILEVKLLSFLPPLKREAIMAESAAE</sequence>
<keyword evidence="8" id="KW-0375">Hydrogen ion transport</keyword>
<keyword evidence="16" id="KW-1185">Reference proteome</keyword>
<keyword evidence="4" id="KW-1003">Cell membrane</keyword>
<evidence type="ECO:0000256" key="12">
    <source>
        <dbReference type="SAM" id="Phobius"/>
    </source>
</evidence>
<keyword evidence="9 12" id="KW-1133">Transmembrane helix</keyword>
<feature type="domain" description="MotA/TolQ/ExbB proton channel" evidence="13">
    <location>
        <begin position="101"/>
        <end position="215"/>
    </location>
</feature>
<evidence type="ECO:0000256" key="8">
    <source>
        <dbReference type="ARBA" id="ARBA00022781"/>
    </source>
</evidence>
<comment type="similarity">
    <text evidence="2">Belongs to the MotA family.</text>
</comment>
<keyword evidence="5" id="KW-0145">Chemotaxis</keyword>
<dbReference type="Pfam" id="PF01618">
    <property type="entry name" value="MotA_ExbB"/>
    <property type="match status" value="1"/>
</dbReference>
<dbReference type="InterPro" id="IPR047055">
    <property type="entry name" value="MotA-like"/>
</dbReference>
<keyword evidence="7" id="KW-0283">Flagellar rotation</keyword>
<organism evidence="15 16">
    <name type="scientific">Marispirochaeta aestuarii</name>
    <dbReference type="NCBI Taxonomy" id="1963862"/>
    <lineage>
        <taxon>Bacteria</taxon>
        <taxon>Pseudomonadati</taxon>
        <taxon>Spirochaetota</taxon>
        <taxon>Spirochaetia</taxon>
        <taxon>Spirochaetales</taxon>
        <taxon>Spirochaetaceae</taxon>
        <taxon>Marispirochaeta</taxon>
    </lineage>
</organism>
<dbReference type="GO" id="GO:1902600">
    <property type="term" value="P:proton transmembrane transport"/>
    <property type="evidence" value="ECO:0007669"/>
    <property type="project" value="UniProtKB-KW"/>
</dbReference>
<dbReference type="RefSeq" id="WP_083051505.1">
    <property type="nucleotide sequence ID" value="NZ_CAXXQO010000004.1"/>
</dbReference>
<evidence type="ECO:0000256" key="5">
    <source>
        <dbReference type="ARBA" id="ARBA00022500"/>
    </source>
</evidence>
<dbReference type="STRING" id="1963862.B4O97_13225"/>
<feature type="transmembrane region" description="Helical" evidence="12">
    <location>
        <begin position="182"/>
        <end position="203"/>
    </location>
</feature>
<dbReference type="EMBL" id="MWQY01000014">
    <property type="protein sequence ID" value="ORC34269.1"/>
    <property type="molecule type" value="Genomic_DNA"/>
</dbReference>
<evidence type="ECO:0000313" key="16">
    <source>
        <dbReference type="Proteomes" id="UP000192343"/>
    </source>
</evidence>
<proteinExistence type="inferred from homology"/>